<dbReference type="PANTHER" id="PTHR24388:SF73">
    <property type="entry name" value="ZINC FINGER PROTEIN ZFAT"/>
    <property type="match status" value="1"/>
</dbReference>
<feature type="compositionally biased region" description="Basic and acidic residues" evidence="7">
    <location>
        <begin position="721"/>
        <end position="731"/>
    </location>
</feature>
<name>A0A8W8KB16_MAGGI</name>
<feature type="domain" description="C2H2-type" evidence="8">
    <location>
        <begin position="930"/>
        <end position="957"/>
    </location>
</feature>
<proteinExistence type="predicted"/>
<feature type="domain" description="C2H2-type" evidence="8">
    <location>
        <begin position="813"/>
        <end position="840"/>
    </location>
</feature>
<feature type="compositionally biased region" description="Basic and acidic residues" evidence="7">
    <location>
        <begin position="253"/>
        <end position="265"/>
    </location>
</feature>
<evidence type="ECO:0000313" key="9">
    <source>
        <dbReference type="EnsemblMetazoa" id="G23155.1:cds"/>
    </source>
</evidence>
<feature type="region of interest" description="Disordered" evidence="7">
    <location>
        <begin position="194"/>
        <end position="269"/>
    </location>
</feature>
<evidence type="ECO:0000256" key="1">
    <source>
        <dbReference type="ARBA" id="ARBA00022723"/>
    </source>
</evidence>
<feature type="compositionally biased region" description="Polar residues" evidence="7">
    <location>
        <begin position="623"/>
        <end position="634"/>
    </location>
</feature>
<dbReference type="GO" id="GO:0005634">
    <property type="term" value="C:nucleus"/>
    <property type="evidence" value="ECO:0007669"/>
    <property type="project" value="UniProtKB-SubCell"/>
</dbReference>
<dbReference type="GO" id="GO:0008270">
    <property type="term" value="F:zinc ion binding"/>
    <property type="evidence" value="ECO:0007669"/>
    <property type="project" value="UniProtKB-KW"/>
</dbReference>
<dbReference type="Gene3D" id="3.30.160.60">
    <property type="entry name" value="Classic Zinc Finger"/>
    <property type="match status" value="11"/>
</dbReference>
<dbReference type="FunFam" id="3.30.160.60:FF:000448">
    <property type="entry name" value="RE1-silencing transcription factor A"/>
    <property type="match status" value="1"/>
</dbReference>
<keyword evidence="10" id="KW-1185">Reference proteome</keyword>
<evidence type="ECO:0000256" key="5">
    <source>
        <dbReference type="ARBA" id="ARBA00023242"/>
    </source>
</evidence>
<feature type="domain" description="C2H2-type" evidence="8">
    <location>
        <begin position="409"/>
        <end position="437"/>
    </location>
</feature>
<dbReference type="Pfam" id="PF13912">
    <property type="entry name" value="zf-C2H2_6"/>
    <property type="match status" value="2"/>
</dbReference>
<dbReference type="InterPro" id="IPR036236">
    <property type="entry name" value="Znf_C2H2_sf"/>
</dbReference>
<dbReference type="AlphaFoldDB" id="A0A8W8KB16"/>
<keyword evidence="3 6" id="KW-0863">Zinc-finger</keyword>
<accession>A0A8W8KB16</accession>
<feature type="domain" description="C2H2-type" evidence="8">
    <location>
        <begin position="901"/>
        <end position="929"/>
    </location>
</feature>
<dbReference type="PANTHER" id="PTHR24388">
    <property type="entry name" value="ZINC FINGER PROTEIN"/>
    <property type="match status" value="1"/>
</dbReference>
<feature type="domain" description="C2H2-type" evidence="8">
    <location>
        <begin position="458"/>
        <end position="480"/>
    </location>
</feature>
<keyword evidence="5" id="KW-0539">Nucleus</keyword>
<keyword evidence="2" id="KW-0677">Repeat</keyword>
<protein>
    <recommendedName>
        <fullName evidence="8">C2H2-type domain-containing protein</fullName>
    </recommendedName>
</protein>
<evidence type="ECO:0000313" key="10">
    <source>
        <dbReference type="Proteomes" id="UP000005408"/>
    </source>
</evidence>
<dbReference type="Pfam" id="PF00096">
    <property type="entry name" value="zf-C2H2"/>
    <property type="match status" value="3"/>
</dbReference>
<dbReference type="InterPro" id="IPR050527">
    <property type="entry name" value="Snail/Krueppel_Znf"/>
</dbReference>
<dbReference type="InterPro" id="IPR013087">
    <property type="entry name" value="Znf_C2H2_type"/>
</dbReference>
<feature type="compositionally biased region" description="Basic and acidic residues" evidence="7">
    <location>
        <begin position="688"/>
        <end position="699"/>
    </location>
</feature>
<feature type="domain" description="C2H2-type" evidence="8">
    <location>
        <begin position="958"/>
        <end position="985"/>
    </location>
</feature>
<dbReference type="GO" id="GO:0000978">
    <property type="term" value="F:RNA polymerase II cis-regulatory region sequence-specific DNA binding"/>
    <property type="evidence" value="ECO:0007669"/>
    <property type="project" value="TreeGrafter"/>
</dbReference>
<evidence type="ECO:0000256" key="4">
    <source>
        <dbReference type="ARBA" id="ARBA00022833"/>
    </source>
</evidence>
<evidence type="ECO:0000256" key="2">
    <source>
        <dbReference type="ARBA" id="ARBA00022737"/>
    </source>
</evidence>
<feature type="domain" description="C2H2-type" evidence="8">
    <location>
        <begin position="327"/>
        <end position="354"/>
    </location>
</feature>
<evidence type="ECO:0000256" key="7">
    <source>
        <dbReference type="SAM" id="MobiDB-lite"/>
    </source>
</evidence>
<feature type="compositionally biased region" description="Acidic residues" evidence="7">
    <location>
        <begin position="224"/>
        <end position="241"/>
    </location>
</feature>
<keyword evidence="1" id="KW-0479">Metal-binding</keyword>
<dbReference type="SUPFAM" id="SSF57667">
    <property type="entry name" value="beta-beta-alpha zinc fingers"/>
    <property type="match status" value="6"/>
</dbReference>
<feature type="domain" description="C2H2-type" evidence="8">
    <location>
        <begin position="515"/>
        <end position="543"/>
    </location>
</feature>
<dbReference type="PROSITE" id="PS50157">
    <property type="entry name" value="ZINC_FINGER_C2H2_2"/>
    <property type="match status" value="13"/>
</dbReference>
<dbReference type="EnsemblMetazoa" id="G23155.1">
    <property type="protein sequence ID" value="G23155.1:cds"/>
    <property type="gene ID" value="G23155"/>
</dbReference>
<feature type="domain" description="C2H2-type" evidence="8">
    <location>
        <begin position="1064"/>
        <end position="1087"/>
    </location>
</feature>
<dbReference type="Proteomes" id="UP000005408">
    <property type="component" value="Unassembled WGS sequence"/>
</dbReference>
<dbReference type="FunFam" id="3.30.160.60:FF:000065">
    <property type="entry name" value="B-cell CLL/lymphoma 6, member B"/>
    <property type="match status" value="1"/>
</dbReference>
<dbReference type="SMART" id="SM00355">
    <property type="entry name" value="ZnF_C2H2"/>
    <property type="match status" value="18"/>
</dbReference>
<feature type="compositionally biased region" description="Polar residues" evidence="7">
    <location>
        <begin position="100"/>
        <end position="113"/>
    </location>
</feature>
<feature type="compositionally biased region" description="Acidic residues" evidence="7">
    <location>
        <begin position="711"/>
        <end position="720"/>
    </location>
</feature>
<organism evidence="9 10">
    <name type="scientific">Magallana gigas</name>
    <name type="common">Pacific oyster</name>
    <name type="synonym">Crassostrea gigas</name>
    <dbReference type="NCBI Taxonomy" id="29159"/>
    <lineage>
        <taxon>Eukaryota</taxon>
        <taxon>Metazoa</taxon>
        <taxon>Spiralia</taxon>
        <taxon>Lophotrochozoa</taxon>
        <taxon>Mollusca</taxon>
        <taxon>Bivalvia</taxon>
        <taxon>Autobranchia</taxon>
        <taxon>Pteriomorphia</taxon>
        <taxon>Ostreida</taxon>
        <taxon>Ostreoidea</taxon>
        <taxon>Ostreidae</taxon>
        <taxon>Magallana</taxon>
    </lineage>
</organism>
<evidence type="ECO:0000256" key="6">
    <source>
        <dbReference type="PROSITE-ProRule" id="PRU00042"/>
    </source>
</evidence>
<feature type="region of interest" description="Disordered" evidence="7">
    <location>
        <begin position="100"/>
        <end position="134"/>
    </location>
</feature>
<dbReference type="PROSITE" id="PS00028">
    <property type="entry name" value="ZINC_FINGER_C2H2_1"/>
    <property type="match status" value="8"/>
</dbReference>
<keyword evidence="4" id="KW-0862">Zinc</keyword>
<dbReference type="GO" id="GO:0000981">
    <property type="term" value="F:DNA-binding transcription factor activity, RNA polymerase II-specific"/>
    <property type="evidence" value="ECO:0007669"/>
    <property type="project" value="TreeGrafter"/>
</dbReference>
<reference evidence="9" key="1">
    <citation type="submission" date="2022-08" db="UniProtKB">
        <authorList>
            <consortium name="EnsemblMetazoa"/>
        </authorList>
    </citation>
    <scope>IDENTIFICATION</scope>
    <source>
        <strain evidence="9">05x7-T-G4-1.051#20</strain>
    </source>
</reference>
<feature type="compositionally biased region" description="Acidic residues" evidence="7">
    <location>
        <begin position="194"/>
        <end position="211"/>
    </location>
</feature>
<dbReference type="FunFam" id="3.30.160.60:FF:000446">
    <property type="entry name" value="Zinc finger protein"/>
    <property type="match status" value="1"/>
</dbReference>
<feature type="domain" description="C2H2-type" evidence="8">
    <location>
        <begin position="757"/>
        <end position="784"/>
    </location>
</feature>
<feature type="domain" description="C2H2-type" evidence="8">
    <location>
        <begin position="986"/>
        <end position="1013"/>
    </location>
</feature>
<feature type="compositionally biased region" description="Basic and acidic residues" evidence="7">
    <location>
        <begin position="651"/>
        <end position="668"/>
    </location>
</feature>
<feature type="domain" description="C2H2-type" evidence="8">
    <location>
        <begin position="382"/>
        <end position="409"/>
    </location>
</feature>
<sequence length="1276" mass="145236">MDTFICGSCQMTFNDIEQFVIHKKDCNVNLLSASCQQEPQGEGQDEGQVVVASTDSNAENQVMAFPEGSRVISTEMVDALTGEQQTVIIIQSAQGAEVQGSMQGVSLTPQTPATGKKRGRPKKDKSEVSTSAVKVERVEKPSIPDMGADGKLYCKACKKSFHKERFFKTHKCMPTTDYVDITKKSVLTVEYGENEEAASDDEEEELDNDEDKDFKVSDYKIKDVEEEEDEIEEEEEDDETEGPPKKKRRSYKLRMDADGEERGARPTDQIGDVPIFKTEAEKSQFEQSLNVDLSFVDNMFRQHMIEQDLNDKATVASRMTTNTLNLYSCNTCDKIFKTLSHMRLHCLTHTDAKPFKCPKCPYSSNGKGNLYTHMRKHTGQFFRCKVCDFKSVNKSHVLEHEAVHSNVRHQCDICKKDYNTLKSLINHIRKYHKNSGRGEEYLSSFLQGGRQRGATVIHQCHVCNRKFKKKIDRDRHLYVHDIKDIPTIQMCSLCDYTASRKVYLEKHFQKHRVIYKCVKCEDKFLSTIRLIDHLTTSHIQDDETTKWESMFEECINNSLYLPEPDEMLSSAEKEFVSLPAELSQTNLEGKARVEVEQMPEETAGAIEAMKSEQKTIQEENLQMNEIDANSQSKNNEMKSEDSEPNEDGNDKEETKDGLSNETNDHADDLPSTEVDNTVSENIPLGENEDMRTISRKDDQVLSSTDQPGSTPEEEDEENEEGSPKEDKVDSADLIKTLGYRPLTLQIFHKMRETFGHEECEYCGKLYYNKIDYDQHIRTHTGDNPYPCSICGFRALTRDGLQSHKAKEHEKMSFPCKECSFTANSRSQLWNHSLVHSGFGEDMGIECPECQQKIGSWSLFKEHVNEVHPDSKNKELVKLHIYAGYETSPKHKVQGKIGRRSYKCPYCDKMFIRANSELQKHIWIHEGVKPFKCPLCPHACRSKNNLQAHMLRHSNEKPYTCSECNKAYKSKTALRWHVRSHKAGRLFKCTKCPYEATQAAHLRRHMEIHNVIKKYACQHCSYTANTLSYLKVHHTRSHKGLPYKNVDVPVVEETGMGSSGASQVYRCLSCDYLFGNLTDLKRHLKIRHHLTLTNFVGLDGEKGISNLSEQQMTYSEENVPDGIITEEGQEGSVPVISSVQTIDATSTDVNSSHLDEKTASAVNILQQIFGMSQQSSGGQQQFTIQSETGEVMTVNPETIIVQEGDEQVLVTDGNQPEGGHQQYVIQYVNQEQIENSMVEIQTIQDVQHFQTIEQEIIQSMDTHSLGDNVVEQQIVQS</sequence>
<evidence type="ECO:0000256" key="3">
    <source>
        <dbReference type="ARBA" id="ARBA00022771"/>
    </source>
</evidence>
<evidence type="ECO:0000259" key="8">
    <source>
        <dbReference type="PROSITE" id="PS50157"/>
    </source>
</evidence>
<feature type="compositionally biased region" description="Basic and acidic residues" evidence="7">
    <location>
        <begin position="212"/>
        <end position="223"/>
    </location>
</feature>
<feature type="region of interest" description="Disordered" evidence="7">
    <location>
        <begin position="623"/>
        <end position="731"/>
    </location>
</feature>
<feature type="domain" description="C2H2-type" evidence="8">
    <location>
        <begin position="355"/>
        <end position="382"/>
    </location>
</feature>